<keyword evidence="3" id="KW-0808">Transferase</keyword>
<reference evidence="3 4" key="1">
    <citation type="submission" date="2024-06" db="EMBL/GenBank/DDBJ databases">
        <authorList>
            <person name="Kaempfer P."/>
            <person name="Viver T."/>
        </authorList>
    </citation>
    <scope>NUCLEOTIDE SEQUENCE [LARGE SCALE GENOMIC DNA]</scope>
    <source>
        <strain evidence="3 4">ST-87</strain>
    </source>
</reference>
<evidence type="ECO:0000259" key="1">
    <source>
        <dbReference type="Pfam" id="PF00534"/>
    </source>
</evidence>
<dbReference type="PANTHER" id="PTHR12526:SF637">
    <property type="entry name" value="GLYCOSYLTRANSFERASE EPSF-RELATED"/>
    <property type="match status" value="1"/>
</dbReference>
<dbReference type="Proteomes" id="UP001629260">
    <property type="component" value="Unassembled WGS sequence"/>
</dbReference>
<dbReference type="InterPro" id="IPR028098">
    <property type="entry name" value="Glyco_trans_4-like_N"/>
</dbReference>
<protein>
    <submittedName>
        <fullName evidence="3">Glycosyltransferase</fullName>
        <ecNumber evidence="3">2.4.-.-</ecNumber>
    </submittedName>
</protein>
<dbReference type="InterPro" id="IPR001296">
    <property type="entry name" value="Glyco_trans_1"/>
</dbReference>
<dbReference type="GO" id="GO:0016757">
    <property type="term" value="F:glycosyltransferase activity"/>
    <property type="evidence" value="ECO:0007669"/>
    <property type="project" value="UniProtKB-KW"/>
</dbReference>
<keyword evidence="4" id="KW-1185">Reference proteome</keyword>
<name>A0ABW8XWA5_9FLAO</name>
<dbReference type="EC" id="2.4.-.-" evidence="3"/>
<dbReference type="Pfam" id="PF13439">
    <property type="entry name" value="Glyco_transf_4"/>
    <property type="match status" value="1"/>
</dbReference>
<feature type="domain" description="Glycosyl transferase family 1" evidence="1">
    <location>
        <begin position="254"/>
        <end position="382"/>
    </location>
</feature>
<dbReference type="RefSeq" id="WP_408082383.1">
    <property type="nucleotide sequence ID" value="NZ_JBELQA010000008.1"/>
</dbReference>
<dbReference type="PANTHER" id="PTHR12526">
    <property type="entry name" value="GLYCOSYLTRANSFERASE"/>
    <property type="match status" value="1"/>
</dbReference>
<proteinExistence type="predicted"/>
<dbReference type="PROSITE" id="PS51257">
    <property type="entry name" value="PROKAR_LIPOPROTEIN"/>
    <property type="match status" value="1"/>
</dbReference>
<dbReference type="SUPFAM" id="SSF53756">
    <property type="entry name" value="UDP-Glycosyltransferase/glycogen phosphorylase"/>
    <property type="match status" value="1"/>
</dbReference>
<feature type="domain" description="Glycosyltransferase subfamily 4-like N-terminal" evidence="2">
    <location>
        <begin position="100"/>
        <end position="218"/>
    </location>
</feature>
<comment type="caution">
    <text evidence="3">The sequence shown here is derived from an EMBL/GenBank/DDBJ whole genome shotgun (WGS) entry which is preliminary data.</text>
</comment>
<dbReference type="EMBL" id="JBELQA010000008">
    <property type="protein sequence ID" value="MFL9831934.1"/>
    <property type="molecule type" value="Genomic_DNA"/>
</dbReference>
<evidence type="ECO:0000313" key="3">
    <source>
        <dbReference type="EMBL" id="MFL9831934.1"/>
    </source>
</evidence>
<dbReference type="Pfam" id="PF00534">
    <property type="entry name" value="Glycos_transf_1"/>
    <property type="match status" value="1"/>
</dbReference>
<keyword evidence="3" id="KW-0328">Glycosyltransferase</keyword>
<dbReference type="Gene3D" id="3.40.50.2000">
    <property type="entry name" value="Glycogen Phosphorylase B"/>
    <property type="match status" value="2"/>
</dbReference>
<sequence>MKILHISAANSSAGAGIACVKLHEALINESVQSRILFLNKQSKNIINTSFYETTKVRKIKRILLTFADRILLKYYTKRKPEIFSPGLFGIDLSTNEEVKQADVIHLHWINHAFIDIKDLLKLNKPIVWTMHDCWIFTGGCHYFSSCDNFKNDCGKCQVLNSTNTNDLSNYLFKRKRKYYSKLNIQFLAISTWMKEQARQGSLLKNELIDVIPSGIDCNVYNFEVEDKGLRESFNLKVDDTVVLMGAQHLNSPFKGVYLSVDALNKYNEKKLKIITFGGGEIVLSNSLHEVINFGFVSNPREMANLYNVADLFLCTSVAEGFGMTVAEAQCCGTPAIAFEETGPSDIINHKTTGYLAKFKDVHDVVSGISYCLSNKFDRKSISVESEKKFSIKNCAIKYNTIYKEILSEEKKE</sequence>
<evidence type="ECO:0000313" key="4">
    <source>
        <dbReference type="Proteomes" id="UP001629260"/>
    </source>
</evidence>
<accession>A0ABW8XWA5</accession>
<evidence type="ECO:0000259" key="2">
    <source>
        <dbReference type="Pfam" id="PF13439"/>
    </source>
</evidence>
<organism evidence="3 4">
    <name type="scientific">Flavobacterium plantiphilum</name>
    <dbReference type="NCBI Taxonomy" id="3163297"/>
    <lineage>
        <taxon>Bacteria</taxon>
        <taxon>Pseudomonadati</taxon>
        <taxon>Bacteroidota</taxon>
        <taxon>Flavobacteriia</taxon>
        <taxon>Flavobacteriales</taxon>
        <taxon>Flavobacteriaceae</taxon>
        <taxon>Flavobacterium</taxon>
    </lineage>
</organism>
<gene>
    <name evidence="3" type="ORF">ABS764_13865</name>
</gene>